<dbReference type="InterPro" id="IPR036052">
    <property type="entry name" value="TrpB-like_PALP_sf"/>
</dbReference>
<keyword evidence="2" id="KW-0663">Pyridoxal phosphate</keyword>
<dbReference type="Pfam" id="PF00291">
    <property type="entry name" value="PALP"/>
    <property type="match status" value="1"/>
</dbReference>
<keyword evidence="5" id="KW-1185">Reference proteome</keyword>
<dbReference type="Gene3D" id="3.40.50.1100">
    <property type="match status" value="3"/>
</dbReference>
<organism evidence="4 5">
    <name type="scientific">Allokutzneria multivorans</name>
    <dbReference type="NCBI Taxonomy" id="1142134"/>
    <lineage>
        <taxon>Bacteria</taxon>
        <taxon>Bacillati</taxon>
        <taxon>Actinomycetota</taxon>
        <taxon>Actinomycetes</taxon>
        <taxon>Pseudonocardiales</taxon>
        <taxon>Pseudonocardiaceae</taxon>
        <taxon>Allokutzneria</taxon>
    </lineage>
</organism>
<protein>
    <submittedName>
        <fullName evidence="4">Diaminopropionate ammonia-lyase</fullName>
    </submittedName>
</protein>
<name>A0ABP7R1X6_9PSEU</name>
<sequence>MTWFFRPTARAWRHDPAPDAAFRFHRGVDGYRPTALVDLPALAEELGVRRVAVKDESDRFGLPAFKVLGVSWAVHKVVAEHPDAEVLVTATDGNHGRAVARTARQHGLDAHIVVPKGVHPRAVAAITAEGAQVEQIDGSYDEAVDRAVRVAKAQGHVLVQDTDVPGHHDVPQWIVEGYSTLFREISEQLTPDLLVVPVGVGSLAQAAVVHHRGTCPTGKTALLAVEPDTAACVLASLNAGEIVSVPTPGTSMAGLNCGTPSASAWPLLNAGLDAAVSVTDLESADAATTLAALGVSAGPCGAASLAGVRAALRDSDRRRQLGVDADSTVVLLNTEGTAANPAHTREN</sequence>
<dbReference type="RefSeq" id="WP_344871047.1">
    <property type="nucleotide sequence ID" value="NZ_BAABAL010000004.1"/>
</dbReference>
<dbReference type="PANTHER" id="PTHR42937:SF1">
    <property type="entry name" value="DIAMINOPROPIONATE AMMONIA-LYASE"/>
    <property type="match status" value="1"/>
</dbReference>
<dbReference type="PANTHER" id="PTHR42937">
    <property type="match status" value="1"/>
</dbReference>
<proteinExistence type="predicted"/>
<dbReference type="Proteomes" id="UP001501747">
    <property type="component" value="Unassembled WGS sequence"/>
</dbReference>
<gene>
    <name evidence="4" type="ORF">GCM10022247_07260</name>
</gene>
<comment type="caution">
    <text evidence="4">The sequence shown here is derived from an EMBL/GenBank/DDBJ whole genome shotgun (WGS) entry which is preliminary data.</text>
</comment>
<dbReference type="InterPro" id="IPR001926">
    <property type="entry name" value="TrpB-like_PALP"/>
</dbReference>
<dbReference type="SUPFAM" id="SSF53686">
    <property type="entry name" value="Tryptophan synthase beta subunit-like PLP-dependent enzymes"/>
    <property type="match status" value="1"/>
</dbReference>
<evidence type="ECO:0000313" key="5">
    <source>
        <dbReference type="Proteomes" id="UP001501747"/>
    </source>
</evidence>
<dbReference type="EMBL" id="BAABAL010000004">
    <property type="protein sequence ID" value="GAA3990992.1"/>
    <property type="molecule type" value="Genomic_DNA"/>
</dbReference>
<accession>A0ABP7R1X6</accession>
<reference evidence="5" key="1">
    <citation type="journal article" date="2019" name="Int. J. Syst. Evol. Microbiol.">
        <title>The Global Catalogue of Microorganisms (GCM) 10K type strain sequencing project: providing services to taxonomists for standard genome sequencing and annotation.</title>
        <authorList>
            <consortium name="The Broad Institute Genomics Platform"/>
            <consortium name="The Broad Institute Genome Sequencing Center for Infectious Disease"/>
            <person name="Wu L."/>
            <person name="Ma J."/>
        </authorList>
    </citation>
    <scope>NUCLEOTIDE SEQUENCE [LARGE SCALE GENOMIC DNA]</scope>
    <source>
        <strain evidence="5">JCM 17342</strain>
    </source>
</reference>
<feature type="domain" description="Tryptophan synthase beta chain-like PALP" evidence="3">
    <location>
        <begin position="30"/>
        <end position="334"/>
    </location>
</feature>
<evidence type="ECO:0000256" key="2">
    <source>
        <dbReference type="ARBA" id="ARBA00022898"/>
    </source>
</evidence>
<evidence type="ECO:0000259" key="3">
    <source>
        <dbReference type="Pfam" id="PF00291"/>
    </source>
</evidence>
<comment type="cofactor">
    <cofactor evidence="1">
        <name>pyridoxal 5'-phosphate</name>
        <dbReference type="ChEBI" id="CHEBI:597326"/>
    </cofactor>
</comment>
<evidence type="ECO:0000256" key="1">
    <source>
        <dbReference type="ARBA" id="ARBA00001933"/>
    </source>
</evidence>
<evidence type="ECO:0000313" key="4">
    <source>
        <dbReference type="EMBL" id="GAA3990992.1"/>
    </source>
</evidence>